<reference evidence="1 2" key="1">
    <citation type="journal article" date="2019" name="Sci. Rep.">
        <title>Orb-weaving spider Araneus ventricosus genome elucidates the spidroin gene catalogue.</title>
        <authorList>
            <person name="Kono N."/>
            <person name="Nakamura H."/>
            <person name="Ohtoshi R."/>
            <person name="Moran D.A.P."/>
            <person name="Shinohara A."/>
            <person name="Yoshida Y."/>
            <person name="Fujiwara M."/>
            <person name="Mori M."/>
            <person name="Tomita M."/>
            <person name="Arakawa K."/>
        </authorList>
    </citation>
    <scope>NUCLEOTIDE SEQUENCE [LARGE SCALE GENOMIC DNA]</scope>
</reference>
<sequence length="106" mass="12126">MLFNVSQCYGASFIVGDVRALPRDLGHYILVILIDPAQRICTRLYAYHDFPDAARAKLAIQCSKKICQDKKKSPSGDGTTEKLQMYNVHNSKFHDEFHKFHVNLNL</sequence>
<dbReference type="AlphaFoldDB" id="A0A4Y2F778"/>
<evidence type="ECO:0000313" key="2">
    <source>
        <dbReference type="Proteomes" id="UP000499080"/>
    </source>
</evidence>
<evidence type="ECO:0000313" key="1">
    <source>
        <dbReference type="EMBL" id="GBM37253.1"/>
    </source>
</evidence>
<comment type="caution">
    <text evidence="1">The sequence shown here is derived from an EMBL/GenBank/DDBJ whole genome shotgun (WGS) entry which is preliminary data.</text>
</comment>
<organism evidence="1 2">
    <name type="scientific">Araneus ventricosus</name>
    <name type="common">Orbweaver spider</name>
    <name type="synonym">Epeira ventricosa</name>
    <dbReference type="NCBI Taxonomy" id="182803"/>
    <lineage>
        <taxon>Eukaryota</taxon>
        <taxon>Metazoa</taxon>
        <taxon>Ecdysozoa</taxon>
        <taxon>Arthropoda</taxon>
        <taxon>Chelicerata</taxon>
        <taxon>Arachnida</taxon>
        <taxon>Araneae</taxon>
        <taxon>Araneomorphae</taxon>
        <taxon>Entelegynae</taxon>
        <taxon>Araneoidea</taxon>
        <taxon>Araneidae</taxon>
        <taxon>Araneus</taxon>
    </lineage>
</organism>
<gene>
    <name evidence="1" type="ORF">AVEN_244937_1</name>
</gene>
<accession>A0A4Y2F778</accession>
<proteinExistence type="predicted"/>
<keyword evidence="2" id="KW-1185">Reference proteome</keyword>
<dbReference type="EMBL" id="BGPR01000832">
    <property type="protein sequence ID" value="GBM37253.1"/>
    <property type="molecule type" value="Genomic_DNA"/>
</dbReference>
<dbReference type="Proteomes" id="UP000499080">
    <property type="component" value="Unassembled WGS sequence"/>
</dbReference>
<protein>
    <submittedName>
        <fullName evidence="1">Uncharacterized protein</fullName>
    </submittedName>
</protein>
<name>A0A4Y2F778_ARAVE</name>